<dbReference type="InterPro" id="IPR029063">
    <property type="entry name" value="SAM-dependent_MTases_sf"/>
</dbReference>
<organism evidence="2 3">
    <name type="scientific">Bradyrhizobium elkanii</name>
    <dbReference type="NCBI Taxonomy" id="29448"/>
    <lineage>
        <taxon>Bacteria</taxon>
        <taxon>Pseudomonadati</taxon>
        <taxon>Pseudomonadota</taxon>
        <taxon>Alphaproteobacteria</taxon>
        <taxon>Hyphomicrobiales</taxon>
        <taxon>Nitrobacteraceae</taxon>
        <taxon>Bradyrhizobium</taxon>
    </lineage>
</organism>
<reference evidence="2 3" key="1">
    <citation type="submission" date="2019-05" db="EMBL/GenBank/DDBJ databases">
        <title>Draft Genome of Bradyrhizobium elkanii strain SEMIA 938, Used in Commercial Inoculants for Lupinus spp. in Brazil.</title>
        <authorList>
            <person name="Hungria M."/>
            <person name="Delamuta J.R.M."/>
            <person name="Ribeiro R.A."/>
            <person name="Nogueira M.A."/>
        </authorList>
    </citation>
    <scope>NUCLEOTIDE SEQUENCE [LARGE SCALE GENOMIC DNA]</scope>
    <source>
        <strain evidence="2 3">Semia 938</strain>
    </source>
</reference>
<keyword evidence="2" id="KW-0489">Methyltransferase</keyword>
<dbReference type="Gene3D" id="3.40.50.150">
    <property type="entry name" value="Vaccinia Virus protein VP39"/>
    <property type="match status" value="1"/>
</dbReference>
<accession>A0A4U6S2C1</accession>
<sequence>MRPVDSSLLRPAGQALNLEVFSQVDGHVLEGLLRTHKPSVWYPILQGVPCFLGGPMKPDLTDFCARHGLKEPVTTPTRPEASEQAKTNETFSDKWRRFKQYGLEPEHKEFLFGWYCKKLGLPDIDALQDFYRAKRRVLEVGPGSGFNTRFIAENCPGEVFALDVSDAAFTTFENTRDLHNCCVVQADLMEAPFPDDTFDFIIADGVLHHTPNTQLAVEALYKKVRPGGQFFFYVYRKMGAVRVFTDGYLRENFMPLSAEECYAACEGITELGRELSRLNATIELKKPIPALGIPAGKHNVQRLLYYNFLKCFWNEAFDYETNNMVNFDWYHPHNAWQHTEEEVEGWLKGLGVETYSFNDSNPNGISVLATKPLA</sequence>
<dbReference type="SUPFAM" id="SSF53335">
    <property type="entry name" value="S-adenosyl-L-methionine-dependent methyltransferases"/>
    <property type="match status" value="1"/>
</dbReference>
<evidence type="ECO:0000313" key="2">
    <source>
        <dbReference type="EMBL" id="TKV80993.1"/>
    </source>
</evidence>
<dbReference type="PANTHER" id="PTHR43861">
    <property type="entry name" value="TRANS-ACONITATE 2-METHYLTRANSFERASE-RELATED"/>
    <property type="match status" value="1"/>
</dbReference>
<feature type="domain" description="Methyltransferase type 11" evidence="1">
    <location>
        <begin position="138"/>
        <end position="232"/>
    </location>
</feature>
<dbReference type="RefSeq" id="WP_137478538.1">
    <property type="nucleotide sequence ID" value="NZ_SZZP01000007.1"/>
</dbReference>
<keyword evidence="2" id="KW-0808">Transferase</keyword>
<dbReference type="InterPro" id="IPR013216">
    <property type="entry name" value="Methyltransf_11"/>
</dbReference>
<dbReference type="EMBL" id="SZZP01000007">
    <property type="protein sequence ID" value="TKV80993.1"/>
    <property type="molecule type" value="Genomic_DNA"/>
</dbReference>
<protein>
    <submittedName>
        <fullName evidence="2">Class I SAM-dependent methyltransferase</fullName>
    </submittedName>
</protein>
<gene>
    <name evidence="2" type="ORF">FDV58_12635</name>
</gene>
<dbReference type="GO" id="GO:0008757">
    <property type="term" value="F:S-adenosylmethionine-dependent methyltransferase activity"/>
    <property type="evidence" value="ECO:0007669"/>
    <property type="project" value="InterPro"/>
</dbReference>
<dbReference type="Pfam" id="PF08241">
    <property type="entry name" value="Methyltransf_11"/>
    <property type="match status" value="1"/>
</dbReference>
<proteinExistence type="predicted"/>
<evidence type="ECO:0000313" key="3">
    <source>
        <dbReference type="Proteomes" id="UP000305095"/>
    </source>
</evidence>
<evidence type="ECO:0000259" key="1">
    <source>
        <dbReference type="Pfam" id="PF08241"/>
    </source>
</evidence>
<dbReference type="AlphaFoldDB" id="A0A4U6S2C1"/>
<dbReference type="GO" id="GO:0032259">
    <property type="term" value="P:methylation"/>
    <property type="evidence" value="ECO:0007669"/>
    <property type="project" value="UniProtKB-KW"/>
</dbReference>
<comment type="caution">
    <text evidence="2">The sequence shown here is derived from an EMBL/GenBank/DDBJ whole genome shotgun (WGS) entry which is preliminary data.</text>
</comment>
<dbReference type="CDD" id="cd02440">
    <property type="entry name" value="AdoMet_MTases"/>
    <property type="match status" value="1"/>
</dbReference>
<dbReference type="Proteomes" id="UP000305095">
    <property type="component" value="Unassembled WGS sequence"/>
</dbReference>
<name>A0A4U6S2C1_BRAEL</name>